<name>A0AAV7CZB9_ENGPU</name>
<protein>
    <submittedName>
        <fullName evidence="1">Uncharacterized protein</fullName>
    </submittedName>
</protein>
<dbReference type="InterPro" id="IPR008936">
    <property type="entry name" value="Rho_GTPase_activation_prot"/>
</dbReference>
<evidence type="ECO:0000313" key="1">
    <source>
        <dbReference type="EMBL" id="KAG8590268.1"/>
    </source>
</evidence>
<dbReference type="EMBL" id="WNYA01000002">
    <property type="protein sequence ID" value="KAG8590267.1"/>
    <property type="molecule type" value="Genomic_DNA"/>
</dbReference>
<accession>A0AAV7CZB9</accession>
<comment type="caution">
    <text evidence="1">The sequence shown here is derived from an EMBL/GenBank/DDBJ whole genome shotgun (WGS) entry which is preliminary data.</text>
</comment>
<gene>
    <name evidence="1" type="ORF">GDO81_006703</name>
</gene>
<keyword evidence="2" id="KW-1185">Reference proteome</keyword>
<organism evidence="1 2">
    <name type="scientific">Engystomops pustulosus</name>
    <name type="common">Tungara frog</name>
    <name type="synonym">Physalaemus pustulosus</name>
    <dbReference type="NCBI Taxonomy" id="76066"/>
    <lineage>
        <taxon>Eukaryota</taxon>
        <taxon>Metazoa</taxon>
        <taxon>Chordata</taxon>
        <taxon>Craniata</taxon>
        <taxon>Vertebrata</taxon>
        <taxon>Euteleostomi</taxon>
        <taxon>Amphibia</taxon>
        <taxon>Batrachia</taxon>
        <taxon>Anura</taxon>
        <taxon>Neobatrachia</taxon>
        <taxon>Hyloidea</taxon>
        <taxon>Leptodactylidae</taxon>
        <taxon>Leiuperinae</taxon>
        <taxon>Engystomops</taxon>
    </lineage>
</organism>
<proteinExistence type="predicted"/>
<dbReference type="EMBL" id="WNYA01000002">
    <property type="protein sequence ID" value="KAG8590268.1"/>
    <property type="molecule type" value="Genomic_DNA"/>
</dbReference>
<dbReference type="SUPFAM" id="SSF48350">
    <property type="entry name" value="GTPase activation domain, GAP"/>
    <property type="match status" value="1"/>
</dbReference>
<dbReference type="AlphaFoldDB" id="A0AAV7CZB9"/>
<dbReference type="Proteomes" id="UP000824782">
    <property type="component" value="Unassembled WGS sequence"/>
</dbReference>
<reference evidence="1" key="1">
    <citation type="thesis" date="2020" institute="ProQuest LLC" country="789 East Eisenhower Parkway, Ann Arbor, MI, USA">
        <title>Comparative Genomics and Chromosome Evolution.</title>
        <authorList>
            <person name="Mudd A.B."/>
        </authorList>
    </citation>
    <scope>NUCLEOTIDE SEQUENCE</scope>
    <source>
        <strain evidence="1">237g6f4</strain>
        <tissue evidence="1">Blood</tissue>
    </source>
</reference>
<evidence type="ECO:0000313" key="2">
    <source>
        <dbReference type="Proteomes" id="UP000824782"/>
    </source>
</evidence>
<sequence length="75" mass="8545">MEGVNPFIKSNKHRMIMFLDELGNVPELPDTTEHSRTDLSRNLAALHEMCVAHSDELRTISNERGAQQQIIAAWE</sequence>
<dbReference type="Gene3D" id="1.10.506.10">
    <property type="entry name" value="GTPase Activation - p120gap, domain 1"/>
    <property type="match status" value="2"/>
</dbReference>